<evidence type="ECO:0000313" key="1">
    <source>
        <dbReference type="EMBL" id="GGH93521.1"/>
    </source>
</evidence>
<protein>
    <submittedName>
        <fullName evidence="1">Uncharacterized protein</fullName>
    </submittedName>
</protein>
<dbReference type="RefSeq" id="WP_093984770.1">
    <property type="nucleotide sequence ID" value="NZ_BMDE01000005.1"/>
</dbReference>
<dbReference type="EMBL" id="BMDE01000005">
    <property type="protein sequence ID" value="GGH93521.1"/>
    <property type="molecule type" value="Genomic_DNA"/>
</dbReference>
<sequence>MTEAEKWAEYDLAEHALGILISHCSARLYAEKMGEAPDQEQIATWRNERTAWVQLRRQLSVDDMATIKRVNEQYGPKAKALSNRQ</sequence>
<organism evidence="1 2">
    <name type="scientific">Pseudomonas fluvialis</name>
    <dbReference type="NCBI Taxonomy" id="1793966"/>
    <lineage>
        <taxon>Bacteria</taxon>
        <taxon>Pseudomonadati</taxon>
        <taxon>Pseudomonadota</taxon>
        <taxon>Gammaproteobacteria</taxon>
        <taxon>Pseudomonadales</taxon>
        <taxon>Pseudomonadaceae</taxon>
        <taxon>Pseudomonas</taxon>
    </lineage>
</organism>
<dbReference type="Proteomes" id="UP000655550">
    <property type="component" value="Unassembled WGS sequence"/>
</dbReference>
<reference evidence="2" key="1">
    <citation type="journal article" date="2019" name="Int. J. Syst. Evol. Microbiol.">
        <title>The Global Catalogue of Microorganisms (GCM) 10K type strain sequencing project: providing services to taxonomists for standard genome sequencing and annotation.</title>
        <authorList>
            <consortium name="The Broad Institute Genomics Platform"/>
            <consortium name="The Broad Institute Genome Sequencing Center for Infectious Disease"/>
            <person name="Wu L."/>
            <person name="Ma J."/>
        </authorList>
    </citation>
    <scope>NUCLEOTIDE SEQUENCE [LARGE SCALE GENOMIC DNA]</scope>
    <source>
        <strain evidence="2">CCM 8778</strain>
    </source>
</reference>
<proteinExistence type="predicted"/>
<accession>A0ABQ2AQE2</accession>
<gene>
    <name evidence="1" type="ORF">GCM10007363_18320</name>
</gene>
<name>A0ABQ2AQE2_9PSED</name>
<evidence type="ECO:0000313" key="2">
    <source>
        <dbReference type="Proteomes" id="UP000655550"/>
    </source>
</evidence>
<keyword evidence="2" id="KW-1185">Reference proteome</keyword>
<comment type="caution">
    <text evidence="1">The sequence shown here is derived from an EMBL/GenBank/DDBJ whole genome shotgun (WGS) entry which is preliminary data.</text>
</comment>